<evidence type="ECO:0000313" key="7">
    <source>
        <dbReference type="EMBL" id="AFE09869.1"/>
    </source>
</evidence>
<dbReference type="HOGENOM" id="CLU_000288_63_44_7"/>
<gene>
    <name evidence="7" type="primary">pkn1D</name>
    <name evidence="7" type="ordered locus">COCOR_05800</name>
</gene>
<name>H8MGW7_CORCM</name>
<evidence type="ECO:0000256" key="5">
    <source>
        <dbReference type="PROSITE-ProRule" id="PRU10141"/>
    </source>
</evidence>
<dbReference type="STRING" id="1144275.COCOR_05800"/>
<reference evidence="8" key="2">
    <citation type="submission" date="2012-03" db="EMBL/GenBank/DDBJ databases">
        <title>Genome sequence of the fruiting myxobacterium Corallococcus coralloides DSM 2259.</title>
        <authorList>
            <person name="Huntley S."/>
            <person name="Zhang Y."/>
            <person name="Treuner-Lange A."/>
            <person name="Sensen C.W."/>
            <person name="Sogaard-Andersen L."/>
        </authorList>
    </citation>
    <scope>NUCLEOTIDE SEQUENCE [LARGE SCALE GENOMIC DNA]</scope>
    <source>
        <strain evidence="8">ATCC 25202 / DSM 2259 / NBRC 100086 / M2</strain>
    </source>
</reference>
<keyword evidence="8" id="KW-1185">Reference proteome</keyword>
<dbReference type="GO" id="GO:0004674">
    <property type="term" value="F:protein serine/threonine kinase activity"/>
    <property type="evidence" value="ECO:0007669"/>
    <property type="project" value="UniProtKB-KW"/>
</dbReference>
<evidence type="ECO:0000256" key="3">
    <source>
        <dbReference type="ARBA" id="ARBA00022777"/>
    </source>
</evidence>
<dbReference type="Gene3D" id="3.30.200.20">
    <property type="entry name" value="Phosphorylase Kinase, domain 1"/>
    <property type="match status" value="1"/>
</dbReference>
<keyword evidence="3 7" id="KW-0418">Kinase</keyword>
<dbReference type="Pfam" id="PF00069">
    <property type="entry name" value="Pkinase"/>
    <property type="match status" value="1"/>
</dbReference>
<keyword evidence="2 5" id="KW-0547">Nucleotide-binding</keyword>
<dbReference type="PROSITE" id="PS00108">
    <property type="entry name" value="PROTEIN_KINASE_ST"/>
    <property type="match status" value="1"/>
</dbReference>
<dbReference type="AlphaFoldDB" id="H8MGW7"/>
<proteinExistence type="predicted"/>
<protein>
    <submittedName>
        <fullName evidence="7">Serine/threonine protein kinase</fullName>
    </submittedName>
</protein>
<dbReference type="Proteomes" id="UP000007587">
    <property type="component" value="Chromosome"/>
</dbReference>
<dbReference type="PANTHER" id="PTHR43289">
    <property type="entry name" value="MITOGEN-ACTIVATED PROTEIN KINASE KINASE KINASE 20-RELATED"/>
    <property type="match status" value="1"/>
</dbReference>
<evidence type="ECO:0000256" key="2">
    <source>
        <dbReference type="ARBA" id="ARBA00022741"/>
    </source>
</evidence>
<dbReference type="EMBL" id="CP003389">
    <property type="protein sequence ID" value="AFE09869.1"/>
    <property type="molecule type" value="Genomic_DNA"/>
</dbReference>
<organism evidence="7 8">
    <name type="scientific">Corallococcus coralloides (strain ATCC 25202 / DSM 2259 / NBRC 100086 / M2)</name>
    <name type="common">Myxococcus coralloides</name>
    <dbReference type="NCBI Taxonomy" id="1144275"/>
    <lineage>
        <taxon>Bacteria</taxon>
        <taxon>Pseudomonadati</taxon>
        <taxon>Myxococcota</taxon>
        <taxon>Myxococcia</taxon>
        <taxon>Myxococcales</taxon>
        <taxon>Cystobacterineae</taxon>
        <taxon>Myxococcaceae</taxon>
        <taxon>Corallococcus</taxon>
    </lineage>
</organism>
<evidence type="ECO:0000256" key="1">
    <source>
        <dbReference type="ARBA" id="ARBA00022679"/>
    </source>
</evidence>
<dbReference type="CDD" id="cd14014">
    <property type="entry name" value="STKc_PknB_like"/>
    <property type="match status" value="1"/>
</dbReference>
<feature type="binding site" evidence="5">
    <location>
        <position position="55"/>
    </location>
    <ligand>
        <name>ATP</name>
        <dbReference type="ChEBI" id="CHEBI:30616"/>
    </ligand>
</feature>
<feature type="domain" description="Protein kinase" evidence="6">
    <location>
        <begin position="26"/>
        <end position="295"/>
    </location>
</feature>
<evidence type="ECO:0000313" key="8">
    <source>
        <dbReference type="Proteomes" id="UP000007587"/>
    </source>
</evidence>
<accession>H8MGW7</accession>
<dbReference type="eggNOG" id="COG0515">
    <property type="taxonomic scope" value="Bacteria"/>
</dbReference>
<dbReference type="InterPro" id="IPR017441">
    <property type="entry name" value="Protein_kinase_ATP_BS"/>
</dbReference>
<dbReference type="InterPro" id="IPR008271">
    <property type="entry name" value="Ser/Thr_kinase_AS"/>
</dbReference>
<keyword evidence="1" id="KW-0808">Transferase</keyword>
<keyword evidence="4 5" id="KW-0067">ATP-binding</keyword>
<dbReference type="InParanoid" id="H8MGW7"/>
<dbReference type="SUPFAM" id="SSF56112">
    <property type="entry name" value="Protein kinase-like (PK-like)"/>
    <property type="match status" value="1"/>
</dbReference>
<dbReference type="InterPro" id="IPR000719">
    <property type="entry name" value="Prot_kinase_dom"/>
</dbReference>
<keyword evidence="7" id="KW-0723">Serine/threonine-protein kinase</keyword>
<dbReference type="KEGG" id="ccx:COCOR_05800"/>
<dbReference type="Gene3D" id="1.10.510.10">
    <property type="entry name" value="Transferase(Phosphotransferase) domain 1"/>
    <property type="match status" value="1"/>
</dbReference>
<evidence type="ECO:0000256" key="4">
    <source>
        <dbReference type="ARBA" id="ARBA00022840"/>
    </source>
</evidence>
<dbReference type="PANTHER" id="PTHR43289:SF34">
    <property type="entry name" value="SERINE_THREONINE-PROTEIN KINASE YBDM-RELATED"/>
    <property type="match status" value="1"/>
</dbReference>
<sequence>MVTDEEIPAAPPPSVDPLVGSKIGEFVIHERVGAGGMGVVYRAEHPLIGKHAAIKVMRAELVSPEQEQRLLVEARAVNAIRHPGVLDIFNFGTLPDCRPYVVMELLQGQSLADRMREQGRMDVGTTAWVLEQVLAALAAAHRAGVVHRDLKPANVFLMEQPDAAPLIKLVDFGIAKVMQEHDALARADRSTLGTPDFMAPEQVRGGEVGPAADLYALGVMAFHMLTGTRPFQGDNVQVMFAHVEQVPPRVSSRVEGIPPELDDLVSQLMEKEPAKRPATATAVRLKLRGLARPPVPSASVEPEAAPQPSVAPRVVPEVPKAIVPRRNGVSLAVAAVAGVALLGMGYGLGTLAGKAEQTQVIAPPRPSEPVMVDARPTLPVEPPPQAPVEAPPEVIEEEAPAEAETATATLAKSTKLPPLPAATASEKKMEQRMAGLFKLLLARAKDVDAEGALRGRLIQQYRAAAEAKTDSERARIHVALDDVEKELTQRIALHDAPPVPAAVVALPEPRRIPALVIPKLPTLPQGNASEQRLAQRMDKLVAELRKRTQNQDVAPELTKQLVDIYTEAAKAQTATERMTVHQSLDAWQERLTARFPR</sequence>
<dbReference type="SMART" id="SM00220">
    <property type="entry name" value="S_TKc"/>
    <property type="match status" value="1"/>
</dbReference>
<dbReference type="PROSITE" id="PS50011">
    <property type="entry name" value="PROTEIN_KINASE_DOM"/>
    <property type="match status" value="1"/>
</dbReference>
<dbReference type="InterPro" id="IPR011009">
    <property type="entry name" value="Kinase-like_dom_sf"/>
</dbReference>
<evidence type="ECO:0000259" key="6">
    <source>
        <dbReference type="PROSITE" id="PS50011"/>
    </source>
</evidence>
<dbReference type="PROSITE" id="PS00107">
    <property type="entry name" value="PROTEIN_KINASE_ATP"/>
    <property type="match status" value="1"/>
</dbReference>
<dbReference type="GO" id="GO:0005524">
    <property type="term" value="F:ATP binding"/>
    <property type="evidence" value="ECO:0007669"/>
    <property type="project" value="UniProtKB-UniRule"/>
</dbReference>
<reference evidence="7 8" key="1">
    <citation type="journal article" date="2012" name="J. Bacteriol.">
        <title>Complete Genome Sequence of the Fruiting Myxobacterium Corallococcus coralloides DSM 2259.</title>
        <authorList>
            <person name="Huntley S."/>
            <person name="Zhang Y."/>
            <person name="Treuner-Lange A."/>
            <person name="Kneip S."/>
            <person name="Sensen C.W."/>
            <person name="Sogaard-Andersen L."/>
        </authorList>
    </citation>
    <scope>NUCLEOTIDE SEQUENCE [LARGE SCALE GENOMIC DNA]</scope>
    <source>
        <strain evidence="8">ATCC 25202 / DSM 2259 / NBRC 100086 / M2</strain>
    </source>
</reference>